<reference evidence="1 2" key="1">
    <citation type="journal article" date="2018" name="New Phytol.">
        <title>Phylogenomics of Endogonaceae and evolution of mycorrhizas within Mucoromycota.</title>
        <authorList>
            <person name="Chang Y."/>
            <person name="Desiro A."/>
            <person name="Na H."/>
            <person name="Sandor L."/>
            <person name="Lipzen A."/>
            <person name="Clum A."/>
            <person name="Barry K."/>
            <person name="Grigoriev I.V."/>
            <person name="Martin F.M."/>
            <person name="Stajich J.E."/>
            <person name="Smith M.E."/>
            <person name="Bonito G."/>
            <person name="Spatafora J.W."/>
        </authorList>
    </citation>
    <scope>NUCLEOTIDE SEQUENCE [LARGE SCALE GENOMIC DNA]</scope>
    <source>
        <strain evidence="1 2">GMNB39</strain>
    </source>
</reference>
<sequence length="154" mass="16685">MEIFYNVTTWSARDMLHLELVKVLTDQSPSAVEFRELRVYRRGEPDQVFKEAGPIVLATGVYAVDFTQQSLLNKLDIGCGTCDGIKMSAAIGVNIIDLEVVQVRPTGLVDTKSRGPEGARRKGDVFAAKALDGVGGLSRKSVTSTATNSFTTTM</sequence>
<accession>A0A433DIG8</accession>
<organism evidence="1 2">
    <name type="scientific">Jimgerdemannia flammicorona</name>
    <dbReference type="NCBI Taxonomy" id="994334"/>
    <lineage>
        <taxon>Eukaryota</taxon>
        <taxon>Fungi</taxon>
        <taxon>Fungi incertae sedis</taxon>
        <taxon>Mucoromycota</taxon>
        <taxon>Mucoromycotina</taxon>
        <taxon>Endogonomycetes</taxon>
        <taxon>Endogonales</taxon>
        <taxon>Endogonaceae</taxon>
        <taxon>Jimgerdemannia</taxon>
    </lineage>
</organism>
<keyword evidence="2" id="KW-1185">Reference proteome</keyword>
<dbReference type="EMBL" id="RBNI01001300">
    <property type="protein sequence ID" value="RUP50617.1"/>
    <property type="molecule type" value="Genomic_DNA"/>
</dbReference>
<name>A0A433DIG8_9FUNG</name>
<dbReference type="OrthoDB" id="10254877at2759"/>
<proteinExistence type="predicted"/>
<dbReference type="Gene3D" id="3.50.50.60">
    <property type="entry name" value="FAD/NAD(P)-binding domain"/>
    <property type="match status" value="1"/>
</dbReference>
<dbReference type="PANTHER" id="PTHR43400">
    <property type="entry name" value="FUMARATE REDUCTASE"/>
    <property type="match status" value="1"/>
</dbReference>
<dbReference type="AlphaFoldDB" id="A0A433DIG8"/>
<comment type="caution">
    <text evidence="1">The sequence shown here is derived from an EMBL/GenBank/DDBJ whole genome shotgun (WGS) entry which is preliminary data.</text>
</comment>
<dbReference type="Proteomes" id="UP000268093">
    <property type="component" value="Unassembled WGS sequence"/>
</dbReference>
<evidence type="ECO:0008006" key="3">
    <source>
        <dbReference type="Google" id="ProtNLM"/>
    </source>
</evidence>
<dbReference type="InterPro" id="IPR036188">
    <property type="entry name" value="FAD/NAD-bd_sf"/>
</dbReference>
<dbReference type="PANTHER" id="PTHR43400:SF1">
    <property type="entry name" value="FUMARATE REDUCTASE"/>
    <property type="match status" value="1"/>
</dbReference>
<evidence type="ECO:0000313" key="2">
    <source>
        <dbReference type="Proteomes" id="UP000268093"/>
    </source>
</evidence>
<evidence type="ECO:0000313" key="1">
    <source>
        <dbReference type="EMBL" id="RUP50617.1"/>
    </source>
</evidence>
<dbReference type="InterPro" id="IPR050315">
    <property type="entry name" value="FAD-oxidoreductase_2"/>
</dbReference>
<protein>
    <recommendedName>
        <fullName evidence="3">FAD/NAD(P)-binding domain-containing protein</fullName>
    </recommendedName>
</protein>
<gene>
    <name evidence="1" type="ORF">BC936DRAFT_138366</name>
</gene>